<evidence type="ECO:0008006" key="4">
    <source>
        <dbReference type="Google" id="ProtNLM"/>
    </source>
</evidence>
<evidence type="ECO:0000256" key="1">
    <source>
        <dbReference type="SAM" id="Phobius"/>
    </source>
</evidence>
<protein>
    <recommendedName>
        <fullName evidence="4">Zinc finger GRF-type domain-containing protein</fullName>
    </recommendedName>
</protein>
<keyword evidence="1" id="KW-0812">Transmembrane</keyword>
<dbReference type="EMBL" id="KK914276">
    <property type="protein sequence ID" value="KDP43306.1"/>
    <property type="molecule type" value="Genomic_DNA"/>
</dbReference>
<evidence type="ECO:0000313" key="3">
    <source>
        <dbReference type="Proteomes" id="UP000027138"/>
    </source>
</evidence>
<dbReference type="Proteomes" id="UP000027138">
    <property type="component" value="Unassembled WGS sequence"/>
</dbReference>
<dbReference type="AlphaFoldDB" id="A0A067L4C1"/>
<keyword evidence="1" id="KW-0472">Membrane</keyword>
<proteinExistence type="predicted"/>
<evidence type="ECO:0000313" key="2">
    <source>
        <dbReference type="EMBL" id="KDP43306.1"/>
    </source>
</evidence>
<reference evidence="2 3" key="1">
    <citation type="journal article" date="2014" name="PLoS ONE">
        <title>Global Analysis of Gene Expression Profiles in Physic Nut (Jatropha curcas L.) Seedlings Exposed to Salt Stress.</title>
        <authorList>
            <person name="Zhang L."/>
            <person name="Zhang C."/>
            <person name="Wu P."/>
            <person name="Chen Y."/>
            <person name="Li M."/>
            <person name="Jiang H."/>
            <person name="Wu G."/>
        </authorList>
    </citation>
    <scope>NUCLEOTIDE SEQUENCE [LARGE SCALE GENOMIC DNA]</scope>
    <source>
        <strain evidence="3">cv. GZQX0401</strain>
        <tissue evidence="2">Young leaves</tissue>
    </source>
</reference>
<dbReference type="OrthoDB" id="1436602at2759"/>
<keyword evidence="3" id="KW-1185">Reference proteome</keyword>
<organism evidence="2 3">
    <name type="scientific">Jatropha curcas</name>
    <name type="common">Barbados nut</name>
    <dbReference type="NCBI Taxonomy" id="180498"/>
    <lineage>
        <taxon>Eukaryota</taxon>
        <taxon>Viridiplantae</taxon>
        <taxon>Streptophyta</taxon>
        <taxon>Embryophyta</taxon>
        <taxon>Tracheophyta</taxon>
        <taxon>Spermatophyta</taxon>
        <taxon>Magnoliopsida</taxon>
        <taxon>eudicotyledons</taxon>
        <taxon>Gunneridae</taxon>
        <taxon>Pentapetalae</taxon>
        <taxon>rosids</taxon>
        <taxon>fabids</taxon>
        <taxon>Malpighiales</taxon>
        <taxon>Euphorbiaceae</taxon>
        <taxon>Crotonoideae</taxon>
        <taxon>Jatropheae</taxon>
        <taxon>Jatropha</taxon>
    </lineage>
</organism>
<keyword evidence="1" id="KW-1133">Transmembrane helix</keyword>
<name>A0A067L4C1_JATCU</name>
<feature type="transmembrane region" description="Helical" evidence="1">
    <location>
        <begin position="122"/>
        <end position="142"/>
    </location>
</feature>
<accession>A0A067L4C1</accession>
<sequence>MSSSSAADGAWEGRYVNMYCKCGKKAGIRISETQKNKNRLYYYCIENACGSFLGWCKAIDSSDRSQGSEFEVRQRSVATDLFEFKEEMLYMKREMMKMYSEIVTMGGKRECLESEIGSLKKLIFICLMAIMMLFTLLVMLLFKGNRGL</sequence>
<gene>
    <name evidence="2" type="ORF">JCGZ_24227</name>
</gene>